<name>A0AAV2RGT8_MEGNR</name>
<accession>A0AAV2RGT8</accession>
<protein>
    <submittedName>
        <fullName evidence="2">Uncharacterized protein</fullName>
    </submittedName>
</protein>
<evidence type="ECO:0000313" key="3">
    <source>
        <dbReference type="Proteomes" id="UP001497623"/>
    </source>
</evidence>
<dbReference type="Proteomes" id="UP001497623">
    <property type="component" value="Unassembled WGS sequence"/>
</dbReference>
<comment type="caution">
    <text evidence="2">The sequence shown here is derived from an EMBL/GenBank/DDBJ whole genome shotgun (WGS) entry which is preliminary data.</text>
</comment>
<organism evidence="2 3">
    <name type="scientific">Meganyctiphanes norvegica</name>
    <name type="common">Northern krill</name>
    <name type="synonym">Thysanopoda norvegica</name>
    <dbReference type="NCBI Taxonomy" id="48144"/>
    <lineage>
        <taxon>Eukaryota</taxon>
        <taxon>Metazoa</taxon>
        <taxon>Ecdysozoa</taxon>
        <taxon>Arthropoda</taxon>
        <taxon>Crustacea</taxon>
        <taxon>Multicrustacea</taxon>
        <taxon>Malacostraca</taxon>
        <taxon>Eumalacostraca</taxon>
        <taxon>Eucarida</taxon>
        <taxon>Euphausiacea</taxon>
        <taxon>Euphausiidae</taxon>
        <taxon>Meganyctiphanes</taxon>
    </lineage>
</organism>
<feature type="region of interest" description="Disordered" evidence="1">
    <location>
        <begin position="381"/>
        <end position="426"/>
    </location>
</feature>
<sequence length="441" mass="50583">MADNGSLFQEIRDILSVDNDEKVMTLCNKLTQLSGPDFSKLLNEHVKLIFSNRHWDDLITIKDVLVNPEKCSDPYIRLGLMCFTLIFLKSITSMRQDVFITISQIVVDNYIPYVEGHLFNSHILIDLINDMRENEEEALPFSQVIIDITGSARNLKKYGNDLLDKFYANLIDLFAKLILIEIKCINFKNMSDAMLVSNDIVKFFDIYYGISEFIVEKHPTILLLIDKSVKSAIAVITNCILLFQAKLIASDIDFSNWSDMICMMEKLRDHMIIFMLPSSSGSSLRRFILERAHGNFNTNCTKKLYAVTNYIDQVNTSERSSDTYPRNSLQTFRFVLYDLKQHINSICSNFNIQHRAINKLYSVDEHYSSIEIEEMNAFYSSDESLTSSESEDSNSETDGEADDLSSDDEIRINGNEDTRIDENSEDNVQLSLATDILSQHL</sequence>
<dbReference type="AlphaFoldDB" id="A0AAV2RGT8"/>
<feature type="compositionally biased region" description="Basic and acidic residues" evidence="1">
    <location>
        <begin position="408"/>
        <end position="422"/>
    </location>
</feature>
<gene>
    <name evidence="2" type="ORF">MNOR_LOCUS23970</name>
</gene>
<evidence type="ECO:0000313" key="2">
    <source>
        <dbReference type="EMBL" id="CAL4123304.1"/>
    </source>
</evidence>
<feature type="compositionally biased region" description="Acidic residues" evidence="1">
    <location>
        <begin position="389"/>
        <end position="407"/>
    </location>
</feature>
<dbReference type="EMBL" id="CAXKWB010021607">
    <property type="protein sequence ID" value="CAL4123304.1"/>
    <property type="molecule type" value="Genomic_DNA"/>
</dbReference>
<keyword evidence="3" id="KW-1185">Reference proteome</keyword>
<proteinExistence type="predicted"/>
<reference evidence="2 3" key="1">
    <citation type="submission" date="2024-05" db="EMBL/GenBank/DDBJ databases">
        <authorList>
            <person name="Wallberg A."/>
        </authorList>
    </citation>
    <scope>NUCLEOTIDE SEQUENCE [LARGE SCALE GENOMIC DNA]</scope>
</reference>
<evidence type="ECO:0000256" key="1">
    <source>
        <dbReference type="SAM" id="MobiDB-lite"/>
    </source>
</evidence>